<evidence type="ECO:0000256" key="3">
    <source>
        <dbReference type="ARBA" id="ARBA00023002"/>
    </source>
</evidence>
<dbReference type="AlphaFoldDB" id="A0A7S2DSZ2"/>
<organism evidence="6">
    <name type="scientific">Octactis speculum</name>
    <dbReference type="NCBI Taxonomy" id="3111310"/>
    <lineage>
        <taxon>Eukaryota</taxon>
        <taxon>Sar</taxon>
        <taxon>Stramenopiles</taxon>
        <taxon>Ochrophyta</taxon>
        <taxon>Dictyochophyceae</taxon>
        <taxon>Dictyochales</taxon>
        <taxon>Dictyochaceae</taxon>
        <taxon>Octactis</taxon>
    </lineage>
</organism>
<feature type="domain" description="Aspartyl/asparaginy/proline hydroxylase" evidence="5">
    <location>
        <begin position="118"/>
        <end position="279"/>
    </location>
</feature>
<comment type="similarity">
    <text evidence="1">Belongs to the aspartyl/asparaginyl beta-hydroxylase family.</text>
</comment>
<feature type="signal peptide" evidence="4">
    <location>
        <begin position="1"/>
        <end position="17"/>
    </location>
</feature>
<feature type="chain" id="PRO_5030515502" description="Aspartyl/asparaginy/proline hydroxylase domain-containing protein" evidence="4">
    <location>
        <begin position="18"/>
        <end position="329"/>
    </location>
</feature>
<dbReference type="EMBL" id="HBGS01048483">
    <property type="protein sequence ID" value="CAD9462948.1"/>
    <property type="molecule type" value="Transcribed_RNA"/>
</dbReference>
<evidence type="ECO:0000256" key="1">
    <source>
        <dbReference type="ARBA" id="ARBA00007730"/>
    </source>
</evidence>
<dbReference type="InterPro" id="IPR051821">
    <property type="entry name" value="Asp/Asn_beta-hydroxylase"/>
</dbReference>
<dbReference type="SUPFAM" id="SSF51197">
    <property type="entry name" value="Clavaminate synthase-like"/>
    <property type="match status" value="1"/>
</dbReference>
<dbReference type="InterPro" id="IPR027443">
    <property type="entry name" value="IPNS-like_sf"/>
</dbReference>
<accession>A0A7S2DSZ2</accession>
<keyword evidence="4" id="KW-0732">Signal</keyword>
<dbReference type="PANTHER" id="PTHR46332:SF5">
    <property type="entry name" value="ASPARTATE BETA-HYDROXYLASE DOMAIN CONTAINING 2"/>
    <property type="match status" value="1"/>
</dbReference>
<dbReference type="GO" id="GO:0016020">
    <property type="term" value="C:membrane"/>
    <property type="evidence" value="ECO:0007669"/>
    <property type="project" value="TreeGrafter"/>
</dbReference>
<keyword evidence="2" id="KW-0223">Dioxygenase</keyword>
<evidence type="ECO:0000259" key="5">
    <source>
        <dbReference type="Pfam" id="PF05118"/>
    </source>
</evidence>
<dbReference type="Gene3D" id="2.60.120.330">
    <property type="entry name" value="B-lactam Antibiotic, Isopenicillin N Synthase, Chain"/>
    <property type="match status" value="1"/>
</dbReference>
<dbReference type="InterPro" id="IPR007803">
    <property type="entry name" value="Asp/Arg/Pro-Hydrxlase"/>
</dbReference>
<gene>
    <name evidence="6" type="ORF">DSPE1174_LOCUS25217</name>
</gene>
<proteinExistence type="inferred from homology"/>
<keyword evidence="3" id="KW-0560">Oxidoreductase</keyword>
<reference evidence="6" key="1">
    <citation type="submission" date="2021-01" db="EMBL/GenBank/DDBJ databases">
        <authorList>
            <person name="Corre E."/>
            <person name="Pelletier E."/>
            <person name="Niang G."/>
            <person name="Scheremetjew M."/>
            <person name="Finn R."/>
            <person name="Kale V."/>
            <person name="Holt S."/>
            <person name="Cochrane G."/>
            <person name="Meng A."/>
            <person name="Brown T."/>
            <person name="Cohen L."/>
        </authorList>
    </citation>
    <scope>NUCLEOTIDE SEQUENCE</scope>
    <source>
        <strain evidence="6">CCMP1381</strain>
    </source>
</reference>
<evidence type="ECO:0000256" key="4">
    <source>
        <dbReference type="SAM" id="SignalP"/>
    </source>
</evidence>
<name>A0A7S2DSZ2_9STRA</name>
<evidence type="ECO:0000313" key="6">
    <source>
        <dbReference type="EMBL" id="CAD9462948.1"/>
    </source>
</evidence>
<protein>
    <recommendedName>
        <fullName evidence="5">Aspartyl/asparaginy/proline hydroxylase domain-containing protein</fullName>
    </recommendedName>
</protein>
<dbReference type="Pfam" id="PF05118">
    <property type="entry name" value="Asp_Arg_Hydrox"/>
    <property type="match status" value="1"/>
</dbReference>
<sequence>MKVTQWVLLWTIQTVVGFQTRYSWPTRSPARATALPQTDTTSSFSSLVENGLVEKFGAKKVQRVIDAWRRMADGEVLETAIDASHPLMVQECNSYLEGLPITLFHSPPKHWKWVPTLERSWRVVRDELRAALENPEETEAAGNNVWVGPLAGEEVAQAYGSEWKTLGLFDRSDWDETNVGLFPRTSALLNKCGVPLVEALFAKMSPGSSIKAHSDMSNFVLTAHLGIDVPEGECWIQVGNERREWKNGKMLVFDTSVLHEAANESPRDRYVLMLRLWHPDVTQAERKALQFIFDCVSDEEIVKDRATYEMYDDLILQREKYYKTILKTS</sequence>
<evidence type="ECO:0000256" key="2">
    <source>
        <dbReference type="ARBA" id="ARBA00022964"/>
    </source>
</evidence>
<dbReference type="PANTHER" id="PTHR46332">
    <property type="entry name" value="ASPARTATE BETA-HYDROXYLASE DOMAIN-CONTAINING PROTEIN 2"/>
    <property type="match status" value="1"/>
</dbReference>
<dbReference type="GO" id="GO:0051213">
    <property type="term" value="F:dioxygenase activity"/>
    <property type="evidence" value="ECO:0007669"/>
    <property type="project" value="UniProtKB-KW"/>
</dbReference>